<evidence type="ECO:0000256" key="6">
    <source>
        <dbReference type="ARBA" id="ARBA00023134"/>
    </source>
</evidence>
<dbReference type="SUPFAM" id="SSF46785">
    <property type="entry name" value="Winged helix' DNA-binding domain"/>
    <property type="match status" value="3"/>
</dbReference>
<dbReference type="InterPro" id="IPR015190">
    <property type="entry name" value="Elong_fac_SelB-wing-hlx_typ-2"/>
</dbReference>
<dbReference type="InterPro" id="IPR009001">
    <property type="entry name" value="Transl_elong_EF1A/Init_IF2_C"/>
</dbReference>
<dbReference type="PANTHER" id="PTHR43721:SF22">
    <property type="entry name" value="ELONGATION FACTOR TU, MITOCHONDRIAL"/>
    <property type="match status" value="1"/>
</dbReference>
<dbReference type="Gene3D" id="3.40.50.300">
    <property type="entry name" value="P-loop containing nucleotide triphosphate hydrolases"/>
    <property type="match status" value="1"/>
</dbReference>
<evidence type="ECO:0000256" key="4">
    <source>
        <dbReference type="ARBA" id="ARBA00022741"/>
    </source>
</evidence>
<dbReference type="GO" id="GO:0004020">
    <property type="term" value="F:adenylylsulfate kinase activity"/>
    <property type="evidence" value="ECO:0007669"/>
    <property type="project" value="UniProtKB-EC"/>
</dbReference>
<dbReference type="InterPro" id="IPR004535">
    <property type="entry name" value="Transl_elong_SelB"/>
</dbReference>
<dbReference type="Pfam" id="PF25461">
    <property type="entry name" value="Beta-barrel_SelB"/>
    <property type="match status" value="1"/>
</dbReference>
<dbReference type="InterPro" id="IPR048931">
    <property type="entry name" value="WHD_2nd_SelB_bact"/>
</dbReference>
<dbReference type="GO" id="GO:0001514">
    <property type="term" value="P:selenocysteine incorporation"/>
    <property type="evidence" value="ECO:0007669"/>
    <property type="project" value="InterPro"/>
</dbReference>
<keyword evidence="3" id="KW-0963">Cytoplasm</keyword>
<gene>
    <name evidence="10" type="primary">selB</name>
    <name evidence="10" type="ORF">GCM10008171_09030</name>
</gene>
<dbReference type="GO" id="GO:0005829">
    <property type="term" value="C:cytosol"/>
    <property type="evidence" value="ECO:0007669"/>
    <property type="project" value="TreeGrafter"/>
</dbReference>
<comment type="function">
    <text evidence="7">Translation factor necessary for the incorporation of selenocysteine into proteins. It probably replaces EF-Tu for the insertion of selenocysteine directed by the UGA codon. SelB binds GTP and GDP.</text>
</comment>
<dbReference type="GO" id="GO:0003924">
    <property type="term" value="F:GTPase activity"/>
    <property type="evidence" value="ECO:0007669"/>
    <property type="project" value="InterPro"/>
</dbReference>
<dbReference type="PROSITE" id="PS51722">
    <property type="entry name" value="G_TR_2"/>
    <property type="match status" value="1"/>
</dbReference>
<dbReference type="Pfam" id="PF21214">
    <property type="entry name" value="WHD_2nd_SelB_bact"/>
    <property type="match status" value="1"/>
</dbReference>
<dbReference type="InterPro" id="IPR027417">
    <property type="entry name" value="P-loop_NTPase"/>
</dbReference>
<dbReference type="Proteomes" id="UP001143364">
    <property type="component" value="Unassembled WGS sequence"/>
</dbReference>
<evidence type="ECO:0000259" key="9">
    <source>
        <dbReference type="PROSITE" id="PS51722"/>
    </source>
</evidence>
<dbReference type="NCBIfam" id="TIGR00475">
    <property type="entry name" value="selB"/>
    <property type="match status" value="1"/>
</dbReference>
<dbReference type="Gene3D" id="2.40.30.10">
    <property type="entry name" value="Translation factors"/>
    <property type="match status" value="1"/>
</dbReference>
<dbReference type="InterPro" id="IPR050055">
    <property type="entry name" value="EF-Tu_GTPase"/>
</dbReference>
<evidence type="ECO:0000256" key="3">
    <source>
        <dbReference type="ARBA" id="ARBA00022490"/>
    </source>
</evidence>
<dbReference type="Pfam" id="PF00009">
    <property type="entry name" value="GTP_EFTU"/>
    <property type="match status" value="1"/>
</dbReference>
<evidence type="ECO:0000256" key="8">
    <source>
        <dbReference type="ARBA" id="ARBA00031615"/>
    </source>
</evidence>
<dbReference type="PANTHER" id="PTHR43721">
    <property type="entry name" value="ELONGATION FACTOR TU-RELATED"/>
    <property type="match status" value="1"/>
</dbReference>
<dbReference type="InterPro" id="IPR005225">
    <property type="entry name" value="Small_GTP-bd"/>
</dbReference>
<keyword evidence="5" id="KW-0648">Protein biosynthesis</keyword>
<dbReference type="InterPro" id="IPR036388">
    <property type="entry name" value="WH-like_DNA-bd_sf"/>
</dbReference>
<dbReference type="InterPro" id="IPR000795">
    <property type="entry name" value="T_Tr_GTP-bd_dom"/>
</dbReference>
<name>A0A9W6JH44_9HYPH</name>
<evidence type="ECO:0000313" key="11">
    <source>
        <dbReference type="Proteomes" id="UP001143364"/>
    </source>
</evidence>
<evidence type="ECO:0000256" key="7">
    <source>
        <dbReference type="ARBA" id="ARBA00025526"/>
    </source>
</evidence>
<organism evidence="10 11">
    <name type="scientific">Methylopila jiangsuensis</name>
    <dbReference type="NCBI Taxonomy" id="586230"/>
    <lineage>
        <taxon>Bacteria</taxon>
        <taxon>Pseudomonadati</taxon>
        <taxon>Pseudomonadota</taxon>
        <taxon>Alphaproteobacteria</taxon>
        <taxon>Hyphomicrobiales</taxon>
        <taxon>Methylopilaceae</taxon>
        <taxon>Methylopila</taxon>
    </lineage>
</organism>
<dbReference type="Pfam" id="PF09107">
    <property type="entry name" value="WHD_3rd_SelB"/>
    <property type="match status" value="1"/>
</dbReference>
<dbReference type="Gene3D" id="1.10.10.10">
    <property type="entry name" value="Winged helix-like DNA-binding domain superfamily/Winged helix DNA-binding domain"/>
    <property type="match status" value="3"/>
</dbReference>
<comment type="caution">
    <text evidence="10">The sequence shown here is derived from an EMBL/GenBank/DDBJ whole genome shotgun (WGS) entry which is preliminary data.</text>
</comment>
<dbReference type="SUPFAM" id="SSF52540">
    <property type="entry name" value="P-loop containing nucleoside triphosphate hydrolases"/>
    <property type="match status" value="1"/>
</dbReference>
<sequence length="650" mass="69235">MIVGTAGHIDHGKSALVKALTGVETDRLKEEKARGISIDLGFAYSPRADGQVLGFVDVPGHERFVRNMLAGASGIDLVLLVVAADDGPMPQTREHLAIVDLLGVRRGLVALTKTDLVDAARLAEAESEVVALLGGTGLEGADILPVSAVTGDGVAALSEKLDALRAQTRERPAEGRFRLAVDRCFTLQGAGTVVTGAVRDGVVRVGDPVIVSPSGLTARVRAIHAQNRAAEEGRPGERCALNLAGPGVAKDAIRRGDVVCAAELHAPTERIDVSLRLLSGEPRPMATWTPARLHHGAAEIAARVVPLDGDHIAPGAEVRAQLVLEQPLAAAALDRFVLRDTSGQRTVAGGRILDLRAPARRRRSPERLAQLAALAKDDPAEAVAELLAVPPGTVDLDGFARDRNLGPGAAARLAETLDLVRLAGPRGAAAVVTRDVWDAFAADLAARLAVFHADSPDLQGVGAERLRLMVEPRLAAPAFLGALARLQREGAIAVDGAWVRRPEHTARLAPADEALWAEIGPRLGGATRFRPPRVRDLAHELGEDEADIRRALKLVSRLGQADEIAHDHFFPREVTSELVEVACAAAAADPRGVLTAAAFRDRLDNGRKVAIQILEFFDRHGVTIRRGDERRINSRRRDLFRRAPVTEQEA</sequence>
<keyword evidence="4" id="KW-0547">Nucleotide-binding</keyword>
<evidence type="ECO:0000256" key="1">
    <source>
        <dbReference type="ARBA" id="ARBA00004496"/>
    </source>
</evidence>
<dbReference type="FunFam" id="3.40.50.300:FF:001064">
    <property type="entry name" value="Selenocysteine-specific translation elongation factor"/>
    <property type="match status" value="1"/>
</dbReference>
<dbReference type="CDD" id="cd03696">
    <property type="entry name" value="SelB_II"/>
    <property type="match status" value="1"/>
</dbReference>
<dbReference type="InterPro" id="IPR057335">
    <property type="entry name" value="Beta-barrel_SelB"/>
</dbReference>
<reference evidence="10" key="1">
    <citation type="journal article" date="2014" name="Int. J. Syst. Evol. Microbiol.">
        <title>Complete genome sequence of Corynebacterium casei LMG S-19264T (=DSM 44701T), isolated from a smear-ripened cheese.</title>
        <authorList>
            <consortium name="US DOE Joint Genome Institute (JGI-PGF)"/>
            <person name="Walter F."/>
            <person name="Albersmeier A."/>
            <person name="Kalinowski J."/>
            <person name="Ruckert C."/>
        </authorList>
    </citation>
    <scope>NUCLEOTIDE SEQUENCE</scope>
    <source>
        <strain evidence="10">VKM B-2555</strain>
    </source>
</reference>
<dbReference type="InterPro" id="IPR004161">
    <property type="entry name" value="EFTu-like_2"/>
</dbReference>
<dbReference type="GO" id="GO:0003723">
    <property type="term" value="F:RNA binding"/>
    <property type="evidence" value="ECO:0007669"/>
    <property type="project" value="InterPro"/>
</dbReference>
<dbReference type="Pfam" id="PF09106">
    <property type="entry name" value="WHD_2nd_SelB"/>
    <property type="match status" value="1"/>
</dbReference>
<dbReference type="InterPro" id="IPR036390">
    <property type="entry name" value="WH_DNA-bd_sf"/>
</dbReference>
<dbReference type="RefSeq" id="WP_271203590.1">
    <property type="nucleotide sequence ID" value="NZ_BSFK01000005.1"/>
</dbReference>
<dbReference type="SUPFAM" id="SSF50465">
    <property type="entry name" value="EF-Tu/eEF-1alpha/eIF2-gamma C-terminal domain"/>
    <property type="match status" value="1"/>
</dbReference>
<reference evidence="10" key="2">
    <citation type="submission" date="2023-01" db="EMBL/GenBank/DDBJ databases">
        <authorList>
            <person name="Sun Q."/>
            <person name="Evtushenko L."/>
        </authorList>
    </citation>
    <scope>NUCLEOTIDE SEQUENCE</scope>
    <source>
        <strain evidence="10">VKM B-2555</strain>
    </source>
</reference>
<dbReference type="GO" id="GO:0003746">
    <property type="term" value="F:translation elongation factor activity"/>
    <property type="evidence" value="ECO:0007669"/>
    <property type="project" value="InterPro"/>
</dbReference>
<protein>
    <recommendedName>
        <fullName evidence="2">Selenocysteine-specific elongation factor</fullName>
    </recommendedName>
    <alternativeName>
        <fullName evidence="8">SelB translation factor</fullName>
    </alternativeName>
</protein>
<comment type="subcellular location">
    <subcellularLocation>
        <location evidence="1">Cytoplasm</location>
    </subcellularLocation>
</comment>
<dbReference type="CDD" id="cd15491">
    <property type="entry name" value="selB_III"/>
    <property type="match status" value="1"/>
</dbReference>
<proteinExistence type="predicted"/>
<dbReference type="EMBL" id="BSFK01000005">
    <property type="protein sequence ID" value="GLK75649.1"/>
    <property type="molecule type" value="Genomic_DNA"/>
</dbReference>
<dbReference type="SUPFAM" id="SSF50447">
    <property type="entry name" value="Translation proteins"/>
    <property type="match status" value="1"/>
</dbReference>
<dbReference type="Pfam" id="PF03144">
    <property type="entry name" value="GTP_EFTU_D2"/>
    <property type="match status" value="1"/>
</dbReference>
<dbReference type="InterPro" id="IPR009000">
    <property type="entry name" value="Transl_B-barrel_sf"/>
</dbReference>
<keyword evidence="6" id="KW-0342">GTP-binding</keyword>
<accession>A0A9W6JH44</accession>
<dbReference type="AlphaFoldDB" id="A0A9W6JH44"/>
<dbReference type="NCBIfam" id="TIGR00231">
    <property type="entry name" value="small_GTP"/>
    <property type="match status" value="1"/>
</dbReference>
<keyword evidence="11" id="KW-1185">Reference proteome</keyword>
<evidence type="ECO:0000313" key="10">
    <source>
        <dbReference type="EMBL" id="GLK75649.1"/>
    </source>
</evidence>
<dbReference type="InterPro" id="IPR015191">
    <property type="entry name" value="SelB_WHD4"/>
</dbReference>
<dbReference type="CDD" id="cd04171">
    <property type="entry name" value="SelB"/>
    <property type="match status" value="1"/>
</dbReference>
<dbReference type="GO" id="GO:0005525">
    <property type="term" value="F:GTP binding"/>
    <property type="evidence" value="ECO:0007669"/>
    <property type="project" value="UniProtKB-KW"/>
</dbReference>
<evidence type="ECO:0000256" key="5">
    <source>
        <dbReference type="ARBA" id="ARBA00022917"/>
    </source>
</evidence>
<dbReference type="PRINTS" id="PR00315">
    <property type="entry name" value="ELONGATNFCT"/>
</dbReference>
<feature type="domain" description="Tr-type G" evidence="9">
    <location>
        <begin position="1"/>
        <end position="173"/>
    </location>
</feature>
<evidence type="ECO:0000256" key="2">
    <source>
        <dbReference type="ARBA" id="ARBA00015953"/>
    </source>
</evidence>